<dbReference type="Pfam" id="PF13556">
    <property type="entry name" value="HTH_30"/>
    <property type="match status" value="1"/>
</dbReference>
<dbReference type="InterPro" id="IPR042070">
    <property type="entry name" value="PucR_C-HTH_sf"/>
</dbReference>
<evidence type="ECO:0000256" key="1">
    <source>
        <dbReference type="ARBA" id="ARBA00006754"/>
    </source>
</evidence>
<protein>
    <submittedName>
        <fullName evidence="4">Helix-turn-helix domain-containing protein</fullName>
    </submittedName>
</protein>
<dbReference type="EMBL" id="JAPDOD010000016">
    <property type="protein sequence ID" value="MDA0162129.1"/>
    <property type="molecule type" value="Genomic_DNA"/>
</dbReference>
<evidence type="ECO:0000259" key="3">
    <source>
        <dbReference type="Pfam" id="PF17853"/>
    </source>
</evidence>
<feature type="domain" description="PucR C-terminal helix-turn-helix" evidence="2">
    <location>
        <begin position="298"/>
        <end position="356"/>
    </location>
</feature>
<dbReference type="Gene3D" id="1.10.10.2840">
    <property type="entry name" value="PucR C-terminal helix-turn-helix domain"/>
    <property type="match status" value="1"/>
</dbReference>
<comment type="caution">
    <text evidence="4">The sequence shown here is derived from an EMBL/GenBank/DDBJ whole genome shotgun (WGS) entry which is preliminary data.</text>
</comment>
<dbReference type="SUPFAM" id="SSF46689">
    <property type="entry name" value="Homeodomain-like"/>
    <property type="match status" value="1"/>
</dbReference>
<name>A0A9X3MT52_9ACTN</name>
<dbReference type="InterPro" id="IPR051448">
    <property type="entry name" value="CdaR-like_regulators"/>
</dbReference>
<evidence type="ECO:0000313" key="5">
    <source>
        <dbReference type="Proteomes" id="UP001149140"/>
    </source>
</evidence>
<proteinExistence type="inferred from homology"/>
<dbReference type="Proteomes" id="UP001149140">
    <property type="component" value="Unassembled WGS sequence"/>
</dbReference>
<keyword evidence="5" id="KW-1185">Reference proteome</keyword>
<gene>
    <name evidence="4" type="ORF">OM076_17785</name>
</gene>
<comment type="similarity">
    <text evidence="1">Belongs to the CdaR family.</text>
</comment>
<dbReference type="RefSeq" id="WP_270041366.1">
    <property type="nucleotide sequence ID" value="NZ_JAPDOD010000016.1"/>
</dbReference>
<dbReference type="InterPro" id="IPR009057">
    <property type="entry name" value="Homeodomain-like_sf"/>
</dbReference>
<reference evidence="4" key="1">
    <citation type="submission" date="2022-10" db="EMBL/GenBank/DDBJ databases">
        <title>The WGS of Solirubrobacter ginsenosidimutans DSM 21036.</title>
        <authorList>
            <person name="Jiang Z."/>
        </authorList>
    </citation>
    <scope>NUCLEOTIDE SEQUENCE</scope>
    <source>
        <strain evidence="4">DSM 21036</strain>
    </source>
</reference>
<dbReference type="InterPro" id="IPR025736">
    <property type="entry name" value="PucR_C-HTH_dom"/>
</dbReference>
<dbReference type="Pfam" id="PF17853">
    <property type="entry name" value="GGDEF_2"/>
    <property type="match status" value="1"/>
</dbReference>
<sequence>MADLQEIVDDLEAEIRRPISVEDRRWRLLAHSAQPDEADAVRRSSILTRETSPPVAAWLDGLGLQRARDLVDVPRNDELGMTRRGCLPIRHGDVLLGFLWVIVGDRPLTDAERAGLQRGGEEVAANLWARHRAADDRRRRTTELLERLFAGDARAPQDLAATLRWPERGAYVVAVCEGDDTIAERLRRTRAAFDVAALERGDRVTILIREPAAVQNALNVRNGGLSAPFTDLKDAPAARRQAETAALCARAQPNLGPVAAYDQLGSWAMIAELWSAADHPGPLPAILALVEHRRGDQLVEALEGLLDHGGDVADAAKRLNMHRATLYRRLQRVEEITGLDLQKGDDRLLAHLGLRLHRLNATTVAPPPR</sequence>
<dbReference type="PANTHER" id="PTHR33744:SF17">
    <property type="entry name" value="CONSERVED PROTEIN"/>
    <property type="match status" value="1"/>
</dbReference>
<feature type="domain" description="CdaR GGDEF-like" evidence="3">
    <location>
        <begin position="157"/>
        <end position="246"/>
    </location>
</feature>
<dbReference type="AlphaFoldDB" id="A0A9X3MT52"/>
<dbReference type="InterPro" id="IPR041522">
    <property type="entry name" value="CdaR_GGDEF"/>
</dbReference>
<evidence type="ECO:0000259" key="2">
    <source>
        <dbReference type="Pfam" id="PF13556"/>
    </source>
</evidence>
<organism evidence="4 5">
    <name type="scientific">Solirubrobacter ginsenosidimutans</name>
    <dbReference type="NCBI Taxonomy" id="490573"/>
    <lineage>
        <taxon>Bacteria</taxon>
        <taxon>Bacillati</taxon>
        <taxon>Actinomycetota</taxon>
        <taxon>Thermoleophilia</taxon>
        <taxon>Solirubrobacterales</taxon>
        <taxon>Solirubrobacteraceae</taxon>
        <taxon>Solirubrobacter</taxon>
    </lineage>
</organism>
<accession>A0A9X3MT52</accession>
<dbReference type="PANTHER" id="PTHR33744">
    <property type="entry name" value="CARBOHYDRATE DIACID REGULATOR"/>
    <property type="match status" value="1"/>
</dbReference>
<evidence type="ECO:0000313" key="4">
    <source>
        <dbReference type="EMBL" id="MDA0162129.1"/>
    </source>
</evidence>